<name>A0A6J1M2L0_DROHY</name>
<evidence type="ECO:0000256" key="1">
    <source>
        <dbReference type="SAM" id="MobiDB-lite"/>
    </source>
</evidence>
<feature type="compositionally biased region" description="Basic and acidic residues" evidence="1">
    <location>
        <begin position="159"/>
        <end position="173"/>
    </location>
</feature>
<organism evidence="2 3">
    <name type="scientific">Drosophila hydei</name>
    <name type="common">Fruit fly</name>
    <dbReference type="NCBI Taxonomy" id="7224"/>
    <lineage>
        <taxon>Eukaryota</taxon>
        <taxon>Metazoa</taxon>
        <taxon>Ecdysozoa</taxon>
        <taxon>Arthropoda</taxon>
        <taxon>Hexapoda</taxon>
        <taxon>Insecta</taxon>
        <taxon>Pterygota</taxon>
        <taxon>Neoptera</taxon>
        <taxon>Endopterygota</taxon>
        <taxon>Diptera</taxon>
        <taxon>Brachycera</taxon>
        <taxon>Muscomorpha</taxon>
        <taxon>Ephydroidea</taxon>
        <taxon>Drosophilidae</taxon>
        <taxon>Drosophila</taxon>
    </lineage>
</organism>
<keyword evidence="2" id="KW-1185">Reference proteome</keyword>
<feature type="compositionally biased region" description="Low complexity" evidence="1">
    <location>
        <begin position="147"/>
        <end position="158"/>
    </location>
</feature>
<dbReference type="GeneID" id="111599465"/>
<feature type="region of interest" description="Disordered" evidence="1">
    <location>
        <begin position="255"/>
        <end position="278"/>
    </location>
</feature>
<evidence type="ECO:0000313" key="2">
    <source>
        <dbReference type="Proteomes" id="UP000504633"/>
    </source>
</evidence>
<protein>
    <submittedName>
        <fullName evidence="3">Myb-like protein I</fullName>
    </submittedName>
</protein>
<sequence>METMSQLKKEDIQRMWSQIVTQTGIDKYSYEEWQENYEEFWNCMLSTSEPYIRIQSIEQLTGSNVSVMLPIAKQCNPPASRPPNAKHTQVNPSGVSDSISMLRIPRLKIDKQSLKGGSMMGFRPDENNNKPQPVARQKSRLPEYRLPQQPEQHQQRQQNEQKHMKQAQKEQQQRKKHQDMQQQQQQQSRQYLEPQQQSDSNKRTEAKDTSKHSQNDTRGKRPHDHHQLQQQQQKHNQQHKKKHLHPLNQQYRKQQPHLAGFSQQMDQSQQQNSKEQLQQQYPLPQNILEQQMKGYHRPNQDRSRSYQQLPPSKSKSNQALKDDRYKNQSSETLTKGAYEKQRVVLLKPQADQDYKLLGAARNATDCNEHIDTASDHELENELIADTLQLANKIRKADNACPTKVSPELAFNTGEKIDHWLQNFDDKESPAIEHKIADTSDFFKNLPNLSLVVGRTSQELKSALQNVFFWELMEDDNDRQKSQTGKKAMQSNHQSEIESNRSKKKEKRVKQCA</sequence>
<feature type="compositionally biased region" description="Polar residues" evidence="1">
    <location>
        <begin position="305"/>
        <end position="319"/>
    </location>
</feature>
<dbReference type="OrthoDB" id="7873308at2759"/>
<reference evidence="3" key="1">
    <citation type="submission" date="2025-08" db="UniProtKB">
        <authorList>
            <consortium name="RefSeq"/>
        </authorList>
    </citation>
    <scope>IDENTIFICATION</scope>
    <source>
        <strain evidence="3">15085-1641.00</strain>
        <tissue evidence="3">Whole body</tissue>
    </source>
</reference>
<proteinExistence type="predicted"/>
<feature type="compositionally biased region" description="Basic and acidic residues" evidence="1">
    <location>
        <begin position="200"/>
        <end position="219"/>
    </location>
</feature>
<feature type="compositionally biased region" description="Polar residues" evidence="1">
    <location>
        <begin position="86"/>
        <end position="99"/>
    </location>
</feature>
<accession>A0A6J1M2L0</accession>
<dbReference type="OMA" id="RMWSQIV"/>
<dbReference type="AlphaFoldDB" id="A0A6J1M2L0"/>
<dbReference type="RefSeq" id="XP_023170903.2">
    <property type="nucleotide sequence ID" value="XM_023315135.2"/>
</dbReference>
<feature type="region of interest" description="Disordered" evidence="1">
    <location>
        <begin position="295"/>
        <end position="334"/>
    </location>
</feature>
<feature type="region of interest" description="Disordered" evidence="1">
    <location>
        <begin position="75"/>
        <end position="243"/>
    </location>
</feature>
<feature type="compositionally biased region" description="Low complexity" evidence="1">
    <location>
        <begin position="180"/>
        <end position="197"/>
    </location>
</feature>
<dbReference type="Proteomes" id="UP000504633">
    <property type="component" value="Unplaced"/>
</dbReference>
<feature type="compositionally biased region" description="Basic residues" evidence="1">
    <location>
        <begin position="501"/>
        <end position="512"/>
    </location>
</feature>
<feature type="region of interest" description="Disordered" evidence="1">
    <location>
        <begin position="477"/>
        <end position="512"/>
    </location>
</feature>
<feature type="compositionally biased region" description="Low complexity" evidence="1">
    <location>
        <begin position="262"/>
        <end position="278"/>
    </location>
</feature>
<evidence type="ECO:0000313" key="3">
    <source>
        <dbReference type="RefSeq" id="XP_023170903.2"/>
    </source>
</evidence>
<feature type="compositionally biased region" description="Polar residues" evidence="1">
    <location>
        <begin position="481"/>
        <end position="493"/>
    </location>
</feature>
<dbReference type="KEGG" id="dhe:111599465"/>
<gene>
    <name evidence="3" type="primary">LOC111599465</name>
</gene>